<organism evidence="1">
    <name type="scientific">Marseillevirus LCMAC101</name>
    <dbReference type="NCBI Taxonomy" id="2506602"/>
    <lineage>
        <taxon>Viruses</taxon>
        <taxon>Varidnaviria</taxon>
        <taxon>Bamfordvirae</taxon>
        <taxon>Nucleocytoviricota</taxon>
        <taxon>Megaviricetes</taxon>
        <taxon>Pimascovirales</taxon>
        <taxon>Pimascovirales incertae sedis</taxon>
        <taxon>Marseilleviridae</taxon>
    </lineage>
</organism>
<gene>
    <name evidence="1" type="ORF">LCMAC101_01970</name>
</gene>
<proteinExistence type="predicted"/>
<dbReference type="EMBL" id="MK500327">
    <property type="protein sequence ID" value="QBK85602.1"/>
    <property type="molecule type" value="Genomic_DNA"/>
</dbReference>
<protein>
    <submittedName>
        <fullName evidence="1">Uncharacterized protein</fullName>
    </submittedName>
</protein>
<sequence>MNWLPILVIIAVVVLILYFQKCNLNCGPQHEGMLPSIRNFATRLGPDEGAPIDKFAAQVDAYKAEFRKKADSIGCGQACRASREKCLKCFHDTETLVIGVMPLDIPNPKPGYRRKDRHPWRVPKEIEFDEQFRKSSCMACS</sequence>
<name>A0A481YQX4_9VIRU</name>
<evidence type="ECO:0000313" key="1">
    <source>
        <dbReference type="EMBL" id="QBK85602.1"/>
    </source>
</evidence>
<reference evidence="1" key="1">
    <citation type="journal article" date="2019" name="MBio">
        <title>Virus Genomes from Deep Sea Sediments Expand the Ocean Megavirome and Support Independent Origins of Viral Gigantism.</title>
        <authorList>
            <person name="Backstrom D."/>
            <person name="Yutin N."/>
            <person name="Jorgensen S.L."/>
            <person name="Dharamshi J."/>
            <person name="Homa F."/>
            <person name="Zaremba-Niedwiedzka K."/>
            <person name="Spang A."/>
            <person name="Wolf Y.I."/>
            <person name="Koonin E.V."/>
            <person name="Ettema T.J."/>
        </authorList>
    </citation>
    <scope>NUCLEOTIDE SEQUENCE</scope>
</reference>
<accession>A0A481YQX4</accession>